<evidence type="ECO:0000256" key="1">
    <source>
        <dbReference type="SAM" id="MobiDB-lite"/>
    </source>
</evidence>
<accession>A0A6A5ZM58</accession>
<dbReference type="InterPro" id="IPR011009">
    <property type="entry name" value="Kinase-like_dom_sf"/>
</dbReference>
<dbReference type="Pfam" id="PF06985">
    <property type="entry name" value="HET"/>
    <property type="match status" value="1"/>
</dbReference>
<feature type="region of interest" description="Disordered" evidence="1">
    <location>
        <begin position="623"/>
        <end position="672"/>
    </location>
</feature>
<dbReference type="PANTHER" id="PTHR24359">
    <property type="entry name" value="SERINE/THREONINE-PROTEIN KINASE SBK1"/>
    <property type="match status" value="1"/>
</dbReference>
<feature type="domain" description="Protein kinase" evidence="2">
    <location>
        <begin position="827"/>
        <end position="1111"/>
    </location>
</feature>
<protein>
    <recommendedName>
        <fullName evidence="2">Protein kinase domain-containing protein</fullName>
    </recommendedName>
</protein>
<organism evidence="3 4">
    <name type="scientific">Lophiotrema nucula</name>
    <dbReference type="NCBI Taxonomy" id="690887"/>
    <lineage>
        <taxon>Eukaryota</taxon>
        <taxon>Fungi</taxon>
        <taxon>Dikarya</taxon>
        <taxon>Ascomycota</taxon>
        <taxon>Pezizomycotina</taxon>
        <taxon>Dothideomycetes</taxon>
        <taxon>Pleosporomycetidae</taxon>
        <taxon>Pleosporales</taxon>
        <taxon>Lophiotremataceae</taxon>
        <taxon>Lophiotrema</taxon>
    </lineage>
</organism>
<keyword evidence="4" id="KW-1185">Reference proteome</keyword>
<name>A0A6A5ZM58_9PLEO</name>
<dbReference type="PANTHER" id="PTHR24359:SF1">
    <property type="entry name" value="INHIBITOR OF NUCLEAR FACTOR KAPPA-B KINASE EPSILON SUBUNIT HOMOLOG 1-RELATED"/>
    <property type="match status" value="1"/>
</dbReference>
<dbReference type="InterPro" id="IPR000719">
    <property type="entry name" value="Prot_kinase_dom"/>
</dbReference>
<feature type="domain" description="Protein kinase" evidence="2">
    <location>
        <begin position="260"/>
        <end position="583"/>
    </location>
</feature>
<evidence type="ECO:0000313" key="4">
    <source>
        <dbReference type="Proteomes" id="UP000799770"/>
    </source>
</evidence>
<dbReference type="EMBL" id="ML977313">
    <property type="protein sequence ID" value="KAF2120730.1"/>
    <property type="molecule type" value="Genomic_DNA"/>
</dbReference>
<dbReference type="Proteomes" id="UP000799770">
    <property type="component" value="Unassembled WGS sequence"/>
</dbReference>
<dbReference type="Gene3D" id="3.30.200.20">
    <property type="entry name" value="Phosphorylase Kinase, domain 1"/>
    <property type="match status" value="1"/>
</dbReference>
<dbReference type="PROSITE" id="PS50011">
    <property type="entry name" value="PROTEIN_KINASE_DOM"/>
    <property type="match status" value="2"/>
</dbReference>
<dbReference type="CDD" id="cd00180">
    <property type="entry name" value="PKc"/>
    <property type="match status" value="1"/>
</dbReference>
<sequence>MKCPLCEFVVETVLPEIHHHITEHVHAFALRALPWGVSGDTNFADSGANDADTDTDQNLDIESDDTQNLDLQSRIFHALVQTREPDKNFLPNGQLARLIDAISVARELTSWLSQVHTTEQIQAIADAVCMETLPEVSGFEKPQPKSYRKVFAVLVLTEMSPSITAFLENDVSDLDLPLELVRKGGVIDLRRQATTDLSASGPLQCFNGPGWSPMKRLNFERNQWALLAPVFSPGSDGSIKHYAFPDQSILPFESVTDATPDEGGPEYHGGFGKVFMVRIHKDHVKFAARSRDYAIKQLYELNSSRFQTEVNILSMFSGPNTHPHVITLLATYEQSDKAHLMFYRAEGDLFRYWKEIEPTPQLNYKNIFWIADQCAGIADGLSILHTGLAMGMTAAGEEDRQYGRHGDINPGNILWFGENLKNPTGFHGCLQISDFGQAELNSRLSRSQRRSVANTLTYRPPECDIEPKIINQYYDIWCLGCVYLEFLAWALGGEKLLSEFVTRRVSRDVVLLANSDTFFQIHKDGLEQAVAVVKPAVVEFIEVLHCHENCTNYFHEFLDVIKHEILIIDPHSRLTCKGIHNRLVAMRSRYFADQKLAEQRTPWRKEAPAPWIKTSVAPDFHSQSTESLHYSRTNSSSPGTTSLRATPGPPELPEKPLRFSDASPGLEESYQEDQSLEESILAAFETSNFDTQEQDYLPEERIQKLVTRRAIIGELKAQGPNEVIDPLVAWTLDGARKIFAIMVECGLREQQIFASLQGFRQSGFKDASLPIEDPRRRKGPAPEHFDSRTWNMAKLYNFYRNQWKYLAPVFTDSAFLYHLAPECILPFTIVGEPKVGAFSSIRKVLVHPDHLRHPSINEVAVKEIRIDRGNDRLDSHRAWEMEAKAVEAMYSLDHEHILKCFAAIERGNSGYFMFPWATGESLRDYWYTMPRQSPRPEKVKDAIHQLRGLADALATLHSHNFRHGDLKPENILRFLLPNSEVGLLKIADVGNSRRHVAETQLRRLSTRTTASTTRYEAPEVVTAREPRSRLFDVWSIGCITLELIIWLLYGSDELSRFYGQLQEDPGFADQFFEVLDGGAKVEVHHEVRRWMDHIQRNDPEFSQNSALNDLLDIVRSKLLVVSLPNRSLPFGDAEPGIKITPPVSLEGPPTRYRATAQEFVEALDNILSKIYLPGYLITGKAREVFMPPSKPSTMPLLIPPRVTPGATLDVSSINEGTVAMPSVVGYTIPSYETWEFPVDNDFAEKVLAKLGPKPFHPDNPTLPDLCDRCVSLNFWAPGFSFEDSLSRLRESSQLCHFCRMLYRLCERIERGLTEKIHIERSQSNLLLLGIDMPIMSILRSPGKFLICPIQLGFPELPRLGTITTKVMKLWLDDCNQHHTDCHLLTSDIPNPPTRLIDVGSKSAPVLRLIHTHTQAKTEGAGCEYIALSFAWGTHHPIQTRNDNLTAFVEHISEDLLPATFKDAIQVTRDLGIQYLWVDALCIVQDSPEDFYAEVQRMDDTFRGAYCVLAATSATGSQDGFLKSRSQRDYVTFQRGSGKPFYVCEAIDDFNHDVIEAHLHQHAWTLQERALARRTIYFAETQTYFECGCGIRCETLVKTHNNMADFLGDPNFPSKSMHAPRGLKVRNVQDLYWQYSRLLLTKKHDRPFAILGLETRLRKTFNTKGWFGVIGDGSDDSMFHRTLLWQRGQNQDYMTAIEFPADRRVPSWSWMAYDGGIDYLNPGFQTTDWELEEIQAPWSSMESFSPEKGLDYAEAALIAVTRDFNVGGRKPNEVKLVYDTERTGSSGQRVQCVVIARSREELTNQEKVFYVLLVMPTGETLAQGERVYERVGVGQMLGKFISLDQPGIPAKIY</sequence>
<dbReference type="Pfam" id="PF00069">
    <property type="entry name" value="Pkinase"/>
    <property type="match status" value="2"/>
</dbReference>
<dbReference type="GO" id="GO:0005524">
    <property type="term" value="F:ATP binding"/>
    <property type="evidence" value="ECO:0007669"/>
    <property type="project" value="InterPro"/>
</dbReference>
<reference evidence="3" key="1">
    <citation type="journal article" date="2020" name="Stud. Mycol.">
        <title>101 Dothideomycetes genomes: a test case for predicting lifestyles and emergence of pathogens.</title>
        <authorList>
            <person name="Haridas S."/>
            <person name="Albert R."/>
            <person name="Binder M."/>
            <person name="Bloem J."/>
            <person name="Labutti K."/>
            <person name="Salamov A."/>
            <person name="Andreopoulos B."/>
            <person name="Baker S."/>
            <person name="Barry K."/>
            <person name="Bills G."/>
            <person name="Bluhm B."/>
            <person name="Cannon C."/>
            <person name="Castanera R."/>
            <person name="Culley D."/>
            <person name="Daum C."/>
            <person name="Ezra D."/>
            <person name="Gonzalez J."/>
            <person name="Henrissat B."/>
            <person name="Kuo A."/>
            <person name="Liang C."/>
            <person name="Lipzen A."/>
            <person name="Lutzoni F."/>
            <person name="Magnuson J."/>
            <person name="Mondo S."/>
            <person name="Nolan M."/>
            <person name="Ohm R."/>
            <person name="Pangilinan J."/>
            <person name="Park H.-J."/>
            <person name="Ramirez L."/>
            <person name="Alfaro M."/>
            <person name="Sun H."/>
            <person name="Tritt A."/>
            <person name="Yoshinaga Y."/>
            <person name="Zwiers L.-H."/>
            <person name="Turgeon B."/>
            <person name="Goodwin S."/>
            <person name="Spatafora J."/>
            <person name="Crous P."/>
            <person name="Grigoriev I."/>
        </authorList>
    </citation>
    <scope>NUCLEOTIDE SEQUENCE</scope>
    <source>
        <strain evidence="3">CBS 627.86</strain>
    </source>
</reference>
<feature type="compositionally biased region" description="Polar residues" evidence="1">
    <location>
        <begin position="623"/>
        <end position="644"/>
    </location>
</feature>
<dbReference type="GO" id="GO:0004674">
    <property type="term" value="F:protein serine/threonine kinase activity"/>
    <property type="evidence" value="ECO:0007669"/>
    <property type="project" value="TreeGrafter"/>
</dbReference>
<gene>
    <name evidence="3" type="ORF">BDV96DRAFT_484564</name>
</gene>
<evidence type="ECO:0000313" key="3">
    <source>
        <dbReference type="EMBL" id="KAF2120730.1"/>
    </source>
</evidence>
<dbReference type="SMART" id="SM00220">
    <property type="entry name" value="S_TKc"/>
    <property type="match status" value="1"/>
</dbReference>
<dbReference type="Gene3D" id="1.10.510.10">
    <property type="entry name" value="Transferase(Phosphotransferase) domain 1"/>
    <property type="match status" value="2"/>
</dbReference>
<dbReference type="SUPFAM" id="SSF56112">
    <property type="entry name" value="Protein kinase-like (PK-like)"/>
    <property type="match status" value="2"/>
</dbReference>
<dbReference type="OrthoDB" id="4062651at2759"/>
<proteinExistence type="predicted"/>
<dbReference type="InterPro" id="IPR010730">
    <property type="entry name" value="HET"/>
</dbReference>
<evidence type="ECO:0000259" key="2">
    <source>
        <dbReference type="PROSITE" id="PS50011"/>
    </source>
</evidence>